<dbReference type="InterPro" id="IPR035348">
    <property type="entry name" value="MoaF_C"/>
</dbReference>
<dbReference type="InterPro" id="IPR012674">
    <property type="entry name" value="Calycin"/>
</dbReference>
<proteinExistence type="predicted"/>
<dbReference type="InterPro" id="IPR024724">
    <property type="entry name" value="MoaF_N"/>
</dbReference>
<accession>A0A4Z0GRY0</accession>
<comment type="caution">
    <text evidence="3">The sequence shown here is derived from an EMBL/GenBank/DDBJ whole genome shotgun (WGS) entry which is preliminary data.</text>
</comment>
<feature type="domain" description="MoaF C-terminal" evidence="2">
    <location>
        <begin position="173"/>
        <end position="285"/>
    </location>
</feature>
<organism evidence="3 4">
    <name type="scientific">Sporolactobacillus shoreae</name>
    <dbReference type="NCBI Taxonomy" id="1465501"/>
    <lineage>
        <taxon>Bacteria</taxon>
        <taxon>Bacillati</taxon>
        <taxon>Bacillota</taxon>
        <taxon>Bacilli</taxon>
        <taxon>Bacillales</taxon>
        <taxon>Sporolactobacillaceae</taxon>
        <taxon>Sporolactobacillus</taxon>
    </lineage>
</organism>
<keyword evidence="4" id="KW-1185">Reference proteome</keyword>
<evidence type="ECO:0000313" key="3">
    <source>
        <dbReference type="EMBL" id="TGA99925.1"/>
    </source>
</evidence>
<dbReference type="Pfam" id="PF10703">
    <property type="entry name" value="MoaF"/>
    <property type="match status" value="1"/>
</dbReference>
<dbReference type="AlphaFoldDB" id="A0A4Z0GRY0"/>
<sequence>MTSAIMDLEGNNVGIEGHRNRFSREGEGPIGMSDNILSTVSYLAHKKFRLFEENGTILELYFLAPAAVRYTESGVDEDSPFRSVCGYRAYSLRKSIYFLDLVVSYGCTKSVSVIMDTAEGIATIITAVLPTAEKMSIPLLDRAKYDLPLTVVNMEIRHARINAPFSSTTKRHMETSDLIGQRILFSYSPSGSYEHIYLNQQLYCWHCVEGNEKGLSDTDRCYYLKIADYLYCFIWIEKIIPTLGVVVEDLDIMHSYGKLYGYDNYETGKVSNFAINAYATFLNRTGYPENNLIFENEGL</sequence>
<dbReference type="Proteomes" id="UP000298347">
    <property type="component" value="Unassembled WGS sequence"/>
</dbReference>
<dbReference type="Gene3D" id="2.40.128.20">
    <property type="match status" value="1"/>
</dbReference>
<dbReference type="OrthoDB" id="2560583at2"/>
<name>A0A4Z0GRY0_9BACL</name>
<dbReference type="Pfam" id="PF17409">
    <property type="entry name" value="MoaF_C"/>
    <property type="match status" value="1"/>
</dbReference>
<protein>
    <submittedName>
        <fullName evidence="3">Molybdenum cofactor biosynthesis protein MoaF</fullName>
    </submittedName>
</protein>
<evidence type="ECO:0000313" key="4">
    <source>
        <dbReference type="Proteomes" id="UP000298347"/>
    </source>
</evidence>
<feature type="domain" description="Molybdenum cofactor biosynthesis protein F N-terminal" evidence="1">
    <location>
        <begin position="31"/>
        <end position="130"/>
    </location>
</feature>
<reference evidence="3 4" key="1">
    <citation type="journal article" date="2015" name="Int. J. Syst. Evol. Microbiol.">
        <title>Sporolactobacillus shoreae sp. nov. and Sporolactobacillus spathodeae sp. nov., two spore-forming lactic acid bacteria isolated from tree barks in Thailand.</title>
        <authorList>
            <person name="Thamacharoensuk T."/>
            <person name="Kitahara M."/>
            <person name="Ohkuma M."/>
            <person name="Thongchul N."/>
            <person name="Tanasupawat S."/>
        </authorList>
    </citation>
    <scope>NUCLEOTIDE SEQUENCE [LARGE SCALE GENOMIC DNA]</scope>
    <source>
        <strain evidence="3 4">BK92</strain>
    </source>
</reference>
<evidence type="ECO:0000259" key="1">
    <source>
        <dbReference type="Pfam" id="PF10703"/>
    </source>
</evidence>
<gene>
    <name evidence="3" type="ORF">E4665_02975</name>
</gene>
<evidence type="ECO:0000259" key="2">
    <source>
        <dbReference type="Pfam" id="PF17409"/>
    </source>
</evidence>
<dbReference type="EMBL" id="SRJD01000002">
    <property type="protein sequence ID" value="TGA99925.1"/>
    <property type="molecule type" value="Genomic_DNA"/>
</dbReference>